<gene>
    <name evidence="1" type="ORF">IAR63_18085</name>
</gene>
<name>A0A7H0F5S2_9CYAN</name>
<accession>A0A7H0F5S2</accession>
<organism evidence="1 2">
    <name type="scientific">Cylindrospermopsis curvispora GIHE-G1</name>
    <dbReference type="NCBI Taxonomy" id="2666332"/>
    <lineage>
        <taxon>Bacteria</taxon>
        <taxon>Bacillati</taxon>
        <taxon>Cyanobacteriota</taxon>
        <taxon>Cyanophyceae</taxon>
        <taxon>Nostocales</taxon>
        <taxon>Aphanizomenonaceae</taxon>
        <taxon>Cylindrospermopsis</taxon>
    </lineage>
</organism>
<proteinExistence type="predicted"/>
<dbReference type="KEGG" id="ccur:IAR63_18085"/>
<evidence type="ECO:0000313" key="1">
    <source>
        <dbReference type="EMBL" id="QNP31388.1"/>
    </source>
</evidence>
<protein>
    <submittedName>
        <fullName evidence="1">Uncharacterized protein</fullName>
    </submittedName>
</protein>
<dbReference type="Proteomes" id="UP000516013">
    <property type="component" value="Plasmid p-r.curvispora1"/>
</dbReference>
<evidence type="ECO:0000313" key="2">
    <source>
        <dbReference type="Proteomes" id="UP000516013"/>
    </source>
</evidence>
<dbReference type="AlphaFoldDB" id="A0A7H0F5S2"/>
<sequence length="54" mass="6317">MFNLIILSGLATMLREHITLEIYCLPIEQFDYAIASNLIALEDINYPEIPWDEF</sequence>
<reference evidence="1 2" key="1">
    <citation type="submission" date="2020-08" db="EMBL/GenBank/DDBJ databases">
        <title>Complete genome sequence of Raphidiopsis curvispora isolated from drinking water reservoir in South Korea.</title>
        <authorList>
            <person name="Jeong J."/>
        </authorList>
    </citation>
    <scope>NUCLEOTIDE SEQUENCE [LARGE SCALE GENOMIC DNA]</scope>
    <source>
        <strain evidence="1 2">GIHE-G1</strain>
        <plasmid evidence="1 2">p-r.curvispora1</plasmid>
    </source>
</reference>
<keyword evidence="2" id="KW-1185">Reference proteome</keyword>
<dbReference type="EMBL" id="CP060823">
    <property type="protein sequence ID" value="QNP31388.1"/>
    <property type="molecule type" value="Genomic_DNA"/>
</dbReference>
<geneLocation type="plasmid" evidence="1 2">
    <name>p-r.curvispora1</name>
</geneLocation>
<keyword evidence="1" id="KW-0614">Plasmid</keyword>
<dbReference type="RefSeq" id="WP_161808612.1">
    <property type="nucleotide sequence ID" value="NZ_CP060823.1"/>
</dbReference>